<protein>
    <submittedName>
        <fullName evidence="13">Sucrose/H+ symporter, plant</fullName>
    </submittedName>
</protein>
<feature type="transmembrane region" description="Helical" evidence="11">
    <location>
        <begin position="203"/>
        <end position="220"/>
    </location>
</feature>
<comment type="subcellular location">
    <subcellularLocation>
        <location evidence="1">Membrane</location>
        <topology evidence="1">Multi-pass membrane protein</topology>
    </subcellularLocation>
</comment>
<organism evidence="13 14">
    <name type="scientific">Penicillium camemberti (strain FM 013)</name>
    <dbReference type="NCBI Taxonomy" id="1429867"/>
    <lineage>
        <taxon>Eukaryota</taxon>
        <taxon>Fungi</taxon>
        <taxon>Dikarya</taxon>
        <taxon>Ascomycota</taxon>
        <taxon>Pezizomycotina</taxon>
        <taxon>Eurotiomycetes</taxon>
        <taxon>Eurotiomycetidae</taxon>
        <taxon>Eurotiales</taxon>
        <taxon>Aspergillaceae</taxon>
        <taxon>Penicillium</taxon>
    </lineage>
</organism>
<dbReference type="PANTHER" id="PTHR23501">
    <property type="entry name" value="MAJOR FACILITATOR SUPERFAMILY"/>
    <property type="match status" value="1"/>
</dbReference>
<feature type="transmembrane region" description="Helical" evidence="11">
    <location>
        <begin position="422"/>
        <end position="443"/>
    </location>
</feature>
<reference evidence="13 14" key="1">
    <citation type="journal article" date="2014" name="Nat. Commun.">
        <title>Multiple recent horizontal transfers of a large genomic region in cheese making fungi.</title>
        <authorList>
            <person name="Cheeseman K."/>
            <person name="Ropars J."/>
            <person name="Renault P."/>
            <person name="Dupont J."/>
            <person name="Gouzy J."/>
            <person name="Branca A."/>
            <person name="Abraham A.L."/>
            <person name="Ceppi M."/>
            <person name="Conseiller E."/>
            <person name="Debuchy R."/>
            <person name="Malagnac F."/>
            <person name="Goarin A."/>
            <person name="Silar P."/>
            <person name="Lacoste S."/>
            <person name="Sallet E."/>
            <person name="Bensimon A."/>
            <person name="Giraud T."/>
            <person name="Brygoo Y."/>
        </authorList>
    </citation>
    <scope>NUCLEOTIDE SEQUENCE [LARGE SCALE GENOMIC DNA]</scope>
    <source>
        <strain evidence="14">FM 013</strain>
    </source>
</reference>
<feature type="domain" description="Major facilitator superfamily (MFS) profile" evidence="12">
    <location>
        <begin position="81"/>
        <end position="585"/>
    </location>
</feature>
<feature type="region of interest" description="Disordered" evidence="10">
    <location>
        <begin position="28"/>
        <end position="58"/>
    </location>
</feature>
<dbReference type="InterPro" id="IPR020846">
    <property type="entry name" value="MFS_dom"/>
</dbReference>
<keyword evidence="8" id="KW-0406">Ion transport</keyword>
<keyword evidence="6 11" id="KW-1133">Transmembrane helix</keyword>
<dbReference type="InterPro" id="IPR036259">
    <property type="entry name" value="MFS_trans_sf"/>
</dbReference>
<evidence type="ECO:0000256" key="11">
    <source>
        <dbReference type="SAM" id="Phobius"/>
    </source>
</evidence>
<keyword evidence="3" id="KW-0813">Transport</keyword>
<accession>A0A0G4PDR4</accession>
<dbReference type="Proteomes" id="UP000053732">
    <property type="component" value="Unassembled WGS sequence"/>
</dbReference>
<keyword evidence="14" id="KW-1185">Reference proteome</keyword>
<dbReference type="InterPro" id="IPR011701">
    <property type="entry name" value="MFS"/>
</dbReference>
<sequence length="598" mass="66224">MGVRLLVRRARTVFSRVAASDAASSVDTPAVDGTAAEESKRDPTTDTEIQQPETPAEDLQHGVRDIEAITMTWSKRTLIMVFLNIWFLYFVNAFQSTVFSSLSPYVSSSFTAHSLSGVPTALADAFSAAIYIPVGKMMDTWGRAEGFLVMTCFATLGLILLAACNSFAIYCTAYVFYSIGFSGMEYAIDVMTADASKLKNRGLAFAFTSSPYIITAFAGPKVADEFYYQVSWRWGLGCWAIIFPIVAAPLYIMLKTNLRKAEREGHRIQEKSDRTLLQSVWYWIIQFDLPGVVMFTVGLVLFELPFDIASEAPNGWASGYIIAMLVVGFSMLFFFAIYEKWVAPVPLLNIVILTDRTVIGACLLDATYQLSYYCWNNYYTSFLQVVNNLTIAEAGYVSNTFDVVSGVLLLIVGWIIRRTGRFKWLLYISVPLYIFAQGLMIYFRKPGMGVGYQIMCQIFISIGGSIFILVEQIAILAAVDHQHVAAALGLLNVVGTIGDSAGYTICTAIWTNTFPKALANYLPESAMSNFENIYEDITVQTGYPMGSEVRLAIQAAYGYAEVRMLSAGLGVMALAIVWTMMIRDIDLKKTAQVKGTVF</sequence>
<evidence type="ECO:0000256" key="4">
    <source>
        <dbReference type="ARBA" id="ARBA00022496"/>
    </source>
</evidence>
<evidence type="ECO:0000313" key="14">
    <source>
        <dbReference type="Proteomes" id="UP000053732"/>
    </source>
</evidence>
<dbReference type="PANTHER" id="PTHR23501:SF50">
    <property type="entry name" value="MFS SIDEROCHROME IRON TRANSPORTER MIRB (AFU_ORTHOLOGUE AFUA_3G03640)-RELATED"/>
    <property type="match status" value="1"/>
</dbReference>
<dbReference type="EMBL" id="HG793145">
    <property type="protein sequence ID" value="CRL24437.1"/>
    <property type="molecule type" value="Genomic_DNA"/>
</dbReference>
<dbReference type="GO" id="GO:0005886">
    <property type="term" value="C:plasma membrane"/>
    <property type="evidence" value="ECO:0007669"/>
    <property type="project" value="TreeGrafter"/>
</dbReference>
<evidence type="ECO:0000259" key="12">
    <source>
        <dbReference type="PROSITE" id="PS50850"/>
    </source>
</evidence>
<evidence type="ECO:0000313" key="13">
    <source>
        <dbReference type="EMBL" id="CRL24437.1"/>
    </source>
</evidence>
<dbReference type="GO" id="GO:0010106">
    <property type="term" value="P:cellular response to iron ion starvation"/>
    <property type="evidence" value="ECO:0007669"/>
    <property type="project" value="UniProtKB-ARBA"/>
</dbReference>
<dbReference type="GO" id="GO:0022857">
    <property type="term" value="F:transmembrane transporter activity"/>
    <property type="evidence" value="ECO:0007669"/>
    <property type="project" value="InterPro"/>
</dbReference>
<feature type="transmembrane region" description="Helical" evidence="11">
    <location>
        <begin position="77"/>
        <end position="95"/>
    </location>
</feature>
<feature type="transmembrane region" description="Helical" evidence="11">
    <location>
        <begin position="232"/>
        <end position="254"/>
    </location>
</feature>
<dbReference type="GO" id="GO:0006826">
    <property type="term" value="P:iron ion transport"/>
    <property type="evidence" value="ECO:0007669"/>
    <property type="project" value="UniProtKB-KW"/>
</dbReference>
<dbReference type="FunFam" id="1.20.1250.20:FF:000302">
    <property type="entry name" value="MFS siderochrome iron transporter MirB"/>
    <property type="match status" value="1"/>
</dbReference>
<dbReference type="Pfam" id="PF07690">
    <property type="entry name" value="MFS_1"/>
    <property type="match status" value="1"/>
</dbReference>
<dbReference type="AlphaFoldDB" id="A0A0G4PDR4"/>
<keyword evidence="4" id="KW-0410">Iron transport</keyword>
<dbReference type="FunFam" id="1.20.1250.20:FF:000284">
    <property type="entry name" value="Siderophore iron transporter mirB"/>
    <property type="match status" value="1"/>
</dbReference>
<name>A0A0G4PDR4_PENC3</name>
<comment type="similarity">
    <text evidence="2">Belongs to the major facilitator superfamily.</text>
</comment>
<feature type="transmembrane region" description="Helical" evidence="11">
    <location>
        <begin position="455"/>
        <end position="479"/>
    </location>
</feature>
<keyword evidence="9 11" id="KW-0472">Membrane</keyword>
<feature type="transmembrane region" description="Helical" evidence="11">
    <location>
        <begin position="396"/>
        <end position="416"/>
    </location>
</feature>
<evidence type="ECO:0000256" key="10">
    <source>
        <dbReference type="SAM" id="MobiDB-lite"/>
    </source>
</evidence>
<evidence type="ECO:0000256" key="9">
    <source>
        <dbReference type="ARBA" id="ARBA00023136"/>
    </source>
</evidence>
<keyword evidence="5 11" id="KW-0812">Transmembrane</keyword>
<evidence type="ECO:0000256" key="2">
    <source>
        <dbReference type="ARBA" id="ARBA00008335"/>
    </source>
</evidence>
<keyword evidence="7" id="KW-0408">Iron</keyword>
<proteinExistence type="inferred from homology"/>
<evidence type="ECO:0000256" key="5">
    <source>
        <dbReference type="ARBA" id="ARBA00022692"/>
    </source>
</evidence>
<feature type="transmembrane region" description="Helical" evidence="11">
    <location>
        <begin position="280"/>
        <end position="302"/>
    </location>
</feature>
<evidence type="ECO:0000256" key="7">
    <source>
        <dbReference type="ARBA" id="ARBA00023004"/>
    </source>
</evidence>
<dbReference type="SUPFAM" id="SSF103473">
    <property type="entry name" value="MFS general substrate transporter"/>
    <property type="match status" value="2"/>
</dbReference>
<feature type="transmembrane region" description="Helical" evidence="11">
    <location>
        <begin position="564"/>
        <end position="582"/>
    </location>
</feature>
<evidence type="ECO:0000256" key="1">
    <source>
        <dbReference type="ARBA" id="ARBA00004141"/>
    </source>
</evidence>
<dbReference type="Gene3D" id="1.20.1250.20">
    <property type="entry name" value="MFS general substrate transporter like domains"/>
    <property type="match status" value="2"/>
</dbReference>
<feature type="transmembrane region" description="Helical" evidence="11">
    <location>
        <begin position="317"/>
        <end position="338"/>
    </location>
</feature>
<feature type="transmembrane region" description="Helical" evidence="11">
    <location>
        <begin position="146"/>
        <end position="168"/>
    </location>
</feature>
<evidence type="ECO:0000256" key="6">
    <source>
        <dbReference type="ARBA" id="ARBA00022989"/>
    </source>
</evidence>
<evidence type="ECO:0000256" key="3">
    <source>
        <dbReference type="ARBA" id="ARBA00022448"/>
    </source>
</evidence>
<gene>
    <name evidence="13" type="ORF">PCAMFM013_S012g000046</name>
</gene>
<evidence type="ECO:0000256" key="8">
    <source>
        <dbReference type="ARBA" id="ARBA00023065"/>
    </source>
</evidence>
<dbReference type="PROSITE" id="PS50850">
    <property type="entry name" value="MFS"/>
    <property type="match status" value="1"/>
</dbReference>